<comment type="caution">
    <text evidence="1">The sequence shown here is derived from an EMBL/GenBank/DDBJ whole genome shotgun (WGS) entry which is preliminary data.</text>
</comment>
<name>A0AC61L1H1_9EURY</name>
<reference evidence="1" key="1">
    <citation type="submission" date="2018-01" db="EMBL/GenBank/DDBJ databases">
        <authorList>
            <person name="Krukenberg V."/>
        </authorList>
    </citation>
    <scope>NUCLEOTIDE SEQUENCE</scope>
    <source>
        <strain evidence="1">E20ANME2</strain>
    </source>
</reference>
<gene>
    <name evidence="1" type="ORF">C4B59_10210</name>
</gene>
<accession>A0AC61L1H1</accession>
<sequence length="76" mass="8265">MRSGRGFENVFNAISIKFTASVDGRAVTIECAENANDQIGLTTLAPFAPSAVITHSEFQTVSSAANRHNLLKMYEF</sequence>
<dbReference type="EMBL" id="PQXF01000020">
    <property type="protein sequence ID" value="PXF59992.1"/>
    <property type="molecule type" value="Genomic_DNA"/>
</dbReference>
<evidence type="ECO:0000313" key="1">
    <source>
        <dbReference type="EMBL" id="PXF59992.1"/>
    </source>
</evidence>
<evidence type="ECO:0000313" key="2">
    <source>
        <dbReference type="Proteomes" id="UP000248329"/>
    </source>
</evidence>
<protein>
    <submittedName>
        <fullName evidence="1">Uncharacterized protein</fullName>
    </submittedName>
</protein>
<dbReference type="Proteomes" id="UP000248329">
    <property type="component" value="Unassembled WGS sequence"/>
</dbReference>
<organism evidence="1 2">
    <name type="scientific">Candidatus Methanogaster sp</name>
    <dbReference type="NCBI Taxonomy" id="3386292"/>
    <lineage>
        <taxon>Archaea</taxon>
        <taxon>Methanobacteriati</taxon>
        <taxon>Methanobacteriota</taxon>
        <taxon>Stenosarchaea group</taxon>
        <taxon>Methanomicrobia</taxon>
        <taxon>Methanosarcinales</taxon>
        <taxon>ANME-2 cluster</taxon>
        <taxon>Candidatus Methanogasteraceae</taxon>
        <taxon>Candidatus Methanogaster</taxon>
    </lineage>
</organism>
<proteinExistence type="predicted"/>